<dbReference type="RefSeq" id="WP_289413718.1">
    <property type="nucleotide sequence ID" value="NZ_JAQIBD010000002.1"/>
</dbReference>
<keyword evidence="2" id="KW-1185">Reference proteome</keyword>
<evidence type="ECO:0000313" key="1">
    <source>
        <dbReference type="EMBL" id="MDM5271985.1"/>
    </source>
</evidence>
<protein>
    <recommendedName>
        <fullName evidence="3">Cytochrome C</fullName>
    </recommendedName>
</protein>
<gene>
    <name evidence="1" type="ORF">PGH07_07325</name>
</gene>
<name>A0ABT7QYS8_9BACT</name>
<evidence type="ECO:0000313" key="2">
    <source>
        <dbReference type="Proteomes" id="UP001169069"/>
    </source>
</evidence>
<proteinExistence type="predicted"/>
<dbReference type="EMBL" id="JAQIBD010000002">
    <property type="protein sequence ID" value="MDM5271985.1"/>
    <property type="molecule type" value="Genomic_DNA"/>
</dbReference>
<organism evidence="1 2">
    <name type="scientific">Sulfurovum zhangzhouensis</name>
    <dbReference type="NCBI Taxonomy" id="3019067"/>
    <lineage>
        <taxon>Bacteria</taxon>
        <taxon>Pseudomonadati</taxon>
        <taxon>Campylobacterota</taxon>
        <taxon>Epsilonproteobacteria</taxon>
        <taxon>Campylobacterales</taxon>
        <taxon>Sulfurovaceae</taxon>
        <taxon>Sulfurovum</taxon>
    </lineage>
</organism>
<accession>A0ABT7QYS8</accession>
<comment type="caution">
    <text evidence="1">The sequence shown here is derived from an EMBL/GenBank/DDBJ whole genome shotgun (WGS) entry which is preliminary data.</text>
</comment>
<evidence type="ECO:0008006" key="3">
    <source>
        <dbReference type="Google" id="ProtNLM"/>
    </source>
</evidence>
<dbReference type="Proteomes" id="UP001169069">
    <property type="component" value="Unassembled WGS sequence"/>
</dbReference>
<reference evidence="1" key="1">
    <citation type="submission" date="2023-01" db="EMBL/GenBank/DDBJ databases">
        <title>Sulfurovum sp. zt1-1 genome assembly.</title>
        <authorList>
            <person name="Wang J."/>
        </authorList>
    </citation>
    <scope>NUCLEOTIDE SEQUENCE</scope>
    <source>
        <strain evidence="1">Zt1-1</strain>
    </source>
</reference>
<sequence length="117" mass="13671">MNNFLVKIILMALLIQTIHGAEKYDDKTFRVITKLCGKCHGTPFYFAVQKDEDSWMEYFEDDQTLIDVHKKDPQALKNVQSKRFKYFRKDILKFFLDNSQYSGAVHGCDANFCGAHH</sequence>